<dbReference type="EMBL" id="JAMZEJ010000003">
    <property type="protein sequence ID" value="MCQ8240320.1"/>
    <property type="molecule type" value="Genomic_DNA"/>
</dbReference>
<dbReference type="InterPro" id="IPR045079">
    <property type="entry name" value="Oxoprolinase-like"/>
</dbReference>
<dbReference type="PANTHER" id="PTHR11365:SF23">
    <property type="entry name" value="HYPOTHETICAL 5-OXOPROLINASE (EUROFUNG)-RELATED"/>
    <property type="match status" value="1"/>
</dbReference>
<dbReference type="InterPro" id="IPR008040">
    <property type="entry name" value="Hydant_A_N"/>
</dbReference>
<feature type="domain" description="Hydantoinase B/oxoprolinase" evidence="4">
    <location>
        <begin position="733"/>
        <end position="1239"/>
    </location>
</feature>
<evidence type="ECO:0000313" key="6">
    <source>
        <dbReference type="EMBL" id="MCQ8240320.1"/>
    </source>
</evidence>
<dbReference type="Pfam" id="PF05378">
    <property type="entry name" value="Hydant_A_N"/>
    <property type="match status" value="1"/>
</dbReference>
<organism evidence="6 7">
    <name type="scientific">Rhizosaccharibacter radicis</name>
    <dbReference type="NCBI Taxonomy" id="2782605"/>
    <lineage>
        <taxon>Bacteria</taxon>
        <taxon>Pseudomonadati</taxon>
        <taxon>Pseudomonadota</taxon>
        <taxon>Alphaproteobacteria</taxon>
        <taxon>Acetobacterales</taxon>
        <taxon>Acetobacteraceae</taxon>
        <taxon>Rhizosaccharibacter</taxon>
    </lineage>
</organism>
<comment type="caution">
    <text evidence="6">The sequence shown here is derived from an EMBL/GenBank/DDBJ whole genome shotgun (WGS) entry which is preliminary data.</text>
</comment>
<dbReference type="PANTHER" id="PTHR11365">
    <property type="entry name" value="5-OXOPROLINASE RELATED"/>
    <property type="match status" value="1"/>
</dbReference>
<evidence type="ECO:0000259" key="5">
    <source>
        <dbReference type="Pfam" id="PF05378"/>
    </source>
</evidence>
<feature type="domain" description="Hydantoinase A/oxoprolinase" evidence="3">
    <location>
        <begin position="184"/>
        <end position="469"/>
    </location>
</feature>
<feature type="region of interest" description="Disordered" evidence="2">
    <location>
        <begin position="698"/>
        <end position="733"/>
    </location>
</feature>
<dbReference type="Pfam" id="PF01968">
    <property type="entry name" value="Hydantoinase_A"/>
    <property type="match status" value="1"/>
</dbReference>
<evidence type="ECO:0000256" key="2">
    <source>
        <dbReference type="SAM" id="MobiDB-lite"/>
    </source>
</evidence>
<gene>
    <name evidence="6" type="ORF">NFI88_05615</name>
</gene>
<name>A0ABT1VVV0_9PROT</name>
<dbReference type="InterPro" id="IPR002821">
    <property type="entry name" value="Hydantoinase_A"/>
</dbReference>
<dbReference type="Proteomes" id="UP001524547">
    <property type="component" value="Unassembled WGS sequence"/>
</dbReference>
<dbReference type="InterPro" id="IPR003692">
    <property type="entry name" value="Hydantoinase_B"/>
</dbReference>
<dbReference type="Pfam" id="PF02538">
    <property type="entry name" value="Hydantoinase_B"/>
    <property type="match status" value="1"/>
</dbReference>
<comment type="similarity">
    <text evidence="1">Belongs to the oxoprolinase family.</text>
</comment>
<reference evidence="6 7" key="1">
    <citation type="submission" date="2022-06" db="EMBL/GenBank/DDBJ databases">
        <title>Rhizosaccharibacter gen. nov. sp. nov. KSS12, endophytic bacteria isolated from sugarcane.</title>
        <authorList>
            <person name="Pitiwittayakul N."/>
        </authorList>
    </citation>
    <scope>NUCLEOTIDE SEQUENCE [LARGE SCALE GENOMIC DNA]</scope>
    <source>
        <strain evidence="6 7">KSS12</strain>
    </source>
</reference>
<feature type="domain" description="Hydantoinase/oxoprolinase N-terminal" evidence="5">
    <location>
        <begin position="10"/>
        <end position="164"/>
    </location>
</feature>
<sequence length="1242" mass="129324">MSPDGRRVPLKLLSEKASSGDAVLAGIRRLLGLRPDDPIPSGAVETVRMGTTVATNALLERRGTRTLLVVNRGFHDLLRIGDQSRPDLFALAIADRPALHERVLSIAGRLDVSGREIESLDPETLLAALRDARRAGIESCAIALLHGWRHPDHERAVAALAREAGFRQVFVSHEADQRPRLVPRAATTVADGYLTPTLRRHVAALGGSLPGTRLLFMQSHGGLVSPERFDGKGAILSGPAGGMVGAARTAAAAGHDRIVAFDMGGTSTDVSLFEGRFEHCEEGEIDGIRLRVPALAIHTVAAGGGSILRFDGTRLRAGPESAGALPGPACYRNGGPVTVTDANLVLGRLQPGHFPALFGPNGDQPLDADAAEAGFGRIAAEIEAATGRCDGVPALAEGFLRIAVLHMANAVRAISVAKGRALDGFALQSFGGAGGQHACLVAEELGLDTVLVHPQAGLLSALGMGLADQSLLRERAVERPFTPEMLPELDGIAIAMADDATLALQEDGAEAGALRRRTSLLLRHAGADAALEIPLASAAEVRAAFEHAHRERFGFAPSDPALVVQAVRVIVTLPGPDLPATTPSSAPSRPAFPAPIDQVILHHRGERQVTPVFARGDLRPGHEIRGPALIREEGATTVLDPGWTGEVLPDGMLRMRRWAAAASLAGASEAIGPGAADDEAIPGVPVAGATAGDTPMIAAAGAGSAPPEAASGTNAFSATDETDATGSGPEHTDPAALELFNNMFRSVADQMGEALRSTARSVNIKERLDFSCAVFDRDGWLIANAPHVPVHLGAMGESVRHVIARRGASLRPGDAVALNDPFNGGTHLPDITVVTPVFAGNEERPRFFLGSRGHHADVGGITPGSIPPFSTALDQEGVVLDDVLLMRGGRLLDAEMRAHLAGGPFPARDPDTNIADMLAQIAANEAGAADLRRLAARQGWTALEAGADAVIRNGEDAVRRLLRTLPDGQFDTVLDDGTPLRVAIRMDRAVGAATIDFAGTGNQRPGNLNAPPAVVRASVLFVLRCLLRDDIPLNDGCLRPVTLCIPEGSFLRPRPGTAVVSGNTEISQAVAGAILGALGAAASSQGTMNNLTFGNPTCRYYETIAGGTGAGPGFAGASAVHSHMTNTRMTDPEIMEMRLPVRVEEFSVRAGSGGAGRWPGGDGAVRRLRFTEPVEAMLVSSRRTVPPFGLAGGSEGAPGRQRVERADGRIETLPGVFRTELAVGDVLVIETPGGGGFGSIAD</sequence>
<evidence type="ECO:0000259" key="3">
    <source>
        <dbReference type="Pfam" id="PF01968"/>
    </source>
</evidence>
<keyword evidence="7" id="KW-1185">Reference proteome</keyword>
<protein>
    <submittedName>
        <fullName evidence="6">Hydantoinase B/oxoprolinase family protein</fullName>
    </submittedName>
</protein>
<evidence type="ECO:0000313" key="7">
    <source>
        <dbReference type="Proteomes" id="UP001524547"/>
    </source>
</evidence>
<evidence type="ECO:0000259" key="4">
    <source>
        <dbReference type="Pfam" id="PF02538"/>
    </source>
</evidence>
<evidence type="ECO:0000256" key="1">
    <source>
        <dbReference type="ARBA" id="ARBA00010403"/>
    </source>
</evidence>
<accession>A0ABT1VVV0</accession>
<feature type="compositionally biased region" description="Low complexity" evidence="2">
    <location>
        <begin position="698"/>
        <end position="712"/>
    </location>
</feature>
<proteinExistence type="inferred from homology"/>